<gene>
    <name evidence="3" type="ORF">SSIN_1499</name>
</gene>
<feature type="domain" description="VanZ-like" evidence="2">
    <location>
        <begin position="5"/>
        <end position="75"/>
    </location>
</feature>
<keyword evidence="4" id="KW-1185">Reference proteome</keyword>
<evidence type="ECO:0000313" key="3">
    <source>
        <dbReference type="EMBL" id="KGM36746.1"/>
    </source>
</evidence>
<dbReference type="InterPro" id="IPR006976">
    <property type="entry name" value="VanZ-like"/>
</dbReference>
<name>A0A0A0DDI5_9STRE</name>
<dbReference type="PANTHER" id="PTHR36834">
    <property type="entry name" value="MEMBRANE PROTEIN-RELATED"/>
    <property type="match status" value="1"/>
</dbReference>
<proteinExistence type="predicted"/>
<evidence type="ECO:0000259" key="2">
    <source>
        <dbReference type="Pfam" id="PF04892"/>
    </source>
</evidence>
<dbReference type="eggNOG" id="COG4767">
    <property type="taxonomic scope" value="Bacteria"/>
</dbReference>
<dbReference type="STRING" id="176090.SSIN_1499"/>
<dbReference type="Proteomes" id="UP000030019">
    <property type="component" value="Unassembled WGS sequence"/>
</dbReference>
<sequence length="110" mass="12167">MAEMLFNLVSFIPLGVCLPLVKSPWSRWKIAGAGLLLSLFYECLQYILAIGATDMTDLILNTLGVCVGLLIYPLFKKVLKSQTRKWVNIIGMIVLGLAYLILLLLIVIGV</sequence>
<dbReference type="InterPro" id="IPR053150">
    <property type="entry name" value="Teicoplanin_resist-assoc"/>
</dbReference>
<feature type="transmembrane region" description="Helical" evidence="1">
    <location>
        <begin position="87"/>
        <end position="108"/>
    </location>
</feature>
<protein>
    <submittedName>
        <fullName evidence="3">Teicoplanin resistance protein</fullName>
    </submittedName>
</protein>
<reference evidence="3 4" key="1">
    <citation type="submission" date="2014-06" db="EMBL/GenBank/DDBJ databases">
        <authorList>
            <person name="Teng J.L."/>
            <person name="Huang Y."/>
            <person name="Tse H."/>
            <person name="Lau S.K."/>
            <person name="Woo P.C."/>
        </authorList>
    </citation>
    <scope>NUCLEOTIDE SEQUENCE [LARGE SCALE GENOMIC DNA]</scope>
    <source>
        <strain evidence="3 4">HKU4</strain>
    </source>
</reference>
<keyword evidence="1" id="KW-0812">Transmembrane</keyword>
<feature type="transmembrane region" description="Helical" evidence="1">
    <location>
        <begin position="58"/>
        <end position="75"/>
    </location>
</feature>
<dbReference type="EMBL" id="JPEN01000080">
    <property type="protein sequence ID" value="KGM36746.1"/>
    <property type="molecule type" value="Genomic_DNA"/>
</dbReference>
<evidence type="ECO:0000256" key="1">
    <source>
        <dbReference type="SAM" id="Phobius"/>
    </source>
</evidence>
<evidence type="ECO:0000313" key="4">
    <source>
        <dbReference type="Proteomes" id="UP000030019"/>
    </source>
</evidence>
<accession>A0A0A0DDI5</accession>
<dbReference type="AlphaFoldDB" id="A0A0A0DDI5"/>
<keyword evidence="1" id="KW-0472">Membrane</keyword>
<dbReference type="PATRIC" id="fig|176090.4.peg.1458"/>
<dbReference type="Pfam" id="PF04892">
    <property type="entry name" value="VanZ"/>
    <property type="match status" value="1"/>
</dbReference>
<comment type="caution">
    <text evidence="3">The sequence shown here is derived from an EMBL/GenBank/DDBJ whole genome shotgun (WGS) entry which is preliminary data.</text>
</comment>
<keyword evidence="1" id="KW-1133">Transmembrane helix</keyword>
<feature type="transmembrane region" description="Helical" evidence="1">
    <location>
        <begin position="33"/>
        <end position="52"/>
    </location>
</feature>
<feature type="transmembrane region" description="Helical" evidence="1">
    <location>
        <begin position="6"/>
        <end position="21"/>
    </location>
</feature>
<dbReference type="PANTHER" id="PTHR36834:SF2">
    <property type="entry name" value="MEMBRANE PROTEIN"/>
    <property type="match status" value="1"/>
</dbReference>
<organism evidence="3 4">
    <name type="scientific">Streptococcus sinensis</name>
    <dbReference type="NCBI Taxonomy" id="176090"/>
    <lineage>
        <taxon>Bacteria</taxon>
        <taxon>Bacillati</taxon>
        <taxon>Bacillota</taxon>
        <taxon>Bacilli</taxon>
        <taxon>Lactobacillales</taxon>
        <taxon>Streptococcaceae</taxon>
        <taxon>Streptococcus</taxon>
    </lineage>
</organism>